<dbReference type="InterPro" id="IPR039876">
    <property type="entry name" value="HAP28"/>
</dbReference>
<sequence length="196" mass="21747">MRGKRIHKGRTRKFTAPEEIDRQLGLPPRGEVESIQDNNINDSETDDDEYEEEEDTAERHKGVGHLIEVCNPNHMKSSNAVVPSKKEVSASIKATTDATKLLSDTELAVNMARLQLVRKERELAAQKLEKEKQAREAQRAAAAAAKLTMQSKSLHSAKQPHQKGSRSGKQTNSNKHQQAPTNQSNNTDSSVVTTDE</sequence>
<dbReference type="OrthoDB" id="21120at2759"/>
<feature type="compositionally biased region" description="Polar residues" evidence="1">
    <location>
        <begin position="167"/>
        <end position="196"/>
    </location>
</feature>
<reference evidence="2" key="1">
    <citation type="journal article" date="2009" name="Nature">
        <title>The Schistosoma japonicum genome reveals features of host-parasite interplay.</title>
        <authorList>
            <person name="Liu F."/>
            <person name="Zhou Y."/>
            <person name="Wang Z.Q."/>
            <person name="Lu G."/>
            <person name="Zheng H."/>
            <person name="Brindley P.J."/>
            <person name="McManus D.P."/>
            <person name="Blair D."/>
            <person name="Zhang Q.H."/>
            <person name="Zhong Y."/>
            <person name="Wang S."/>
            <person name="Han Z.G."/>
            <person name="Chen Z."/>
        </authorList>
    </citation>
    <scope>NUCLEOTIDE SEQUENCE</scope>
    <source>
        <strain evidence="2">Anhui</strain>
    </source>
</reference>
<accession>C1L5R2</accession>
<dbReference type="AlphaFoldDB" id="C1L5R2"/>
<evidence type="ECO:0000313" key="4">
    <source>
        <dbReference type="Proteomes" id="UP000311919"/>
    </source>
</evidence>
<organism evidence="2">
    <name type="scientific">Schistosoma japonicum</name>
    <name type="common">Blood fluke</name>
    <dbReference type="NCBI Taxonomy" id="6182"/>
    <lineage>
        <taxon>Eukaryota</taxon>
        <taxon>Metazoa</taxon>
        <taxon>Spiralia</taxon>
        <taxon>Lophotrochozoa</taxon>
        <taxon>Platyhelminthes</taxon>
        <taxon>Trematoda</taxon>
        <taxon>Digenea</taxon>
        <taxon>Strigeidida</taxon>
        <taxon>Schistosomatoidea</taxon>
        <taxon>Schistosomatidae</taxon>
        <taxon>Schistosoma</taxon>
    </lineage>
</organism>
<dbReference type="Proteomes" id="UP000311919">
    <property type="component" value="Unassembled WGS sequence"/>
</dbReference>
<dbReference type="EMBL" id="SKCS01000403">
    <property type="protein sequence ID" value="TNN08775.1"/>
    <property type="molecule type" value="Genomic_DNA"/>
</dbReference>
<dbReference type="EMBL" id="FN314307">
    <property type="protein sequence ID" value="CAX70040.1"/>
    <property type="molecule type" value="mRNA"/>
</dbReference>
<reference evidence="3 4" key="3">
    <citation type="submission" date="2019-03" db="EMBL/GenBank/DDBJ databases">
        <title>An improved genome assembly of the fluke Schistosoma japonicum.</title>
        <authorList>
            <person name="Hu W."/>
            <person name="Luo F."/>
            <person name="Yin M."/>
            <person name="Mo X."/>
            <person name="Sun C."/>
            <person name="Wu Q."/>
            <person name="Zhu B."/>
            <person name="Xiang M."/>
            <person name="Wang J."/>
            <person name="Wang Y."/>
            <person name="Zhang T."/>
            <person name="Xu B."/>
            <person name="Zheng H."/>
            <person name="Feng Z."/>
        </authorList>
    </citation>
    <scope>NUCLEOTIDE SEQUENCE [LARGE SCALE GENOMIC DNA]</scope>
    <source>
        <strain evidence="3">HuSjv2</strain>
        <tissue evidence="3">Worms</tissue>
    </source>
</reference>
<evidence type="ECO:0000313" key="3">
    <source>
        <dbReference type="EMBL" id="TNN08775.1"/>
    </source>
</evidence>
<feature type="compositionally biased region" description="Basic residues" evidence="1">
    <location>
        <begin position="1"/>
        <end position="13"/>
    </location>
</feature>
<feature type="compositionally biased region" description="Basic and acidic residues" evidence="1">
    <location>
        <begin position="128"/>
        <end position="138"/>
    </location>
</feature>
<name>C1L5R2_SCHJA</name>
<evidence type="ECO:0000256" key="1">
    <source>
        <dbReference type="SAM" id="MobiDB-lite"/>
    </source>
</evidence>
<evidence type="ECO:0000313" key="2">
    <source>
        <dbReference type="EMBL" id="CAX70040.1"/>
    </source>
</evidence>
<gene>
    <name evidence="3" type="ORF">EWB00_006770</name>
</gene>
<protein>
    <submittedName>
        <fullName evidence="2">Heat-and acid-stable phosphoprotein</fullName>
    </submittedName>
</protein>
<dbReference type="PANTHER" id="PTHR22055">
    <property type="entry name" value="28 KDA HEAT- AND ACID-STABLE PHOSPHOPROTEIN PDGF-ASSOCIATED PROTEIN"/>
    <property type="match status" value="1"/>
</dbReference>
<proteinExistence type="evidence at transcript level"/>
<feature type="region of interest" description="Disordered" evidence="1">
    <location>
        <begin position="1"/>
        <end position="61"/>
    </location>
</feature>
<reference evidence="2" key="2">
    <citation type="submission" date="2009-03" db="EMBL/GenBank/DDBJ databases">
        <authorList>
            <person name="Gang L."/>
        </authorList>
    </citation>
    <scope>NUCLEOTIDE SEQUENCE</scope>
    <source>
        <strain evidence="2">Anhui</strain>
    </source>
</reference>
<keyword evidence="4" id="KW-1185">Reference proteome</keyword>
<feature type="region of interest" description="Disordered" evidence="1">
    <location>
        <begin position="128"/>
        <end position="196"/>
    </location>
</feature>
<feature type="compositionally biased region" description="Acidic residues" evidence="1">
    <location>
        <begin position="43"/>
        <end position="56"/>
    </location>
</feature>